<dbReference type="Proteomes" id="UP000015559">
    <property type="component" value="Chromosome"/>
</dbReference>
<dbReference type="InterPro" id="IPR029058">
    <property type="entry name" value="AB_hydrolase_fold"/>
</dbReference>
<gene>
    <name evidence="2" type="ORF">SCD_n02232</name>
</gene>
<dbReference type="PANTHER" id="PTHR46623">
    <property type="entry name" value="CARBOXYMETHYLENEBUTENOLIDASE-RELATED"/>
    <property type="match status" value="1"/>
</dbReference>
<name>S6AAK9_SULDS</name>
<protein>
    <submittedName>
        <fullName evidence="2">Twin-arginine translocation pathway signal</fullName>
    </submittedName>
</protein>
<feature type="domain" description="Dienelactone hydrolase" evidence="1">
    <location>
        <begin position="72"/>
        <end position="291"/>
    </location>
</feature>
<proteinExistence type="predicted"/>
<dbReference type="KEGG" id="sdr:SCD_n02232"/>
<dbReference type="AlphaFoldDB" id="S6AAK9"/>
<reference evidence="2 3" key="1">
    <citation type="journal article" date="2012" name="Appl. Environ. Microbiol.">
        <title>Draft genome sequence of a psychrotolerant sulfur-oxidizing bacterium, Sulfuricella denitrificans skB26, and proteomic insights into cold adaptation.</title>
        <authorList>
            <person name="Watanabe T."/>
            <person name="Kojima H."/>
            <person name="Fukui M."/>
        </authorList>
    </citation>
    <scope>NUCLEOTIDE SEQUENCE [LARGE SCALE GENOMIC DNA]</scope>
    <source>
        <strain evidence="3">skB26</strain>
    </source>
</reference>
<dbReference type="InterPro" id="IPR051049">
    <property type="entry name" value="Dienelactone_hydrolase-like"/>
</dbReference>
<keyword evidence="3" id="KW-1185">Reference proteome</keyword>
<dbReference type="eggNOG" id="COG0412">
    <property type="taxonomic scope" value="Bacteria"/>
</dbReference>
<dbReference type="HOGENOM" id="CLU_054590_7_0_4"/>
<dbReference type="SUPFAM" id="SSF53474">
    <property type="entry name" value="alpha/beta-Hydrolases"/>
    <property type="match status" value="1"/>
</dbReference>
<dbReference type="RefSeq" id="WP_009205236.1">
    <property type="nucleotide sequence ID" value="NC_022357.1"/>
</dbReference>
<dbReference type="InterPro" id="IPR002925">
    <property type="entry name" value="Dienelactn_hydro"/>
</dbReference>
<organism evidence="2 3">
    <name type="scientific">Sulfuricella denitrificans (strain DSM 22764 / NBRC 105220 / skB26)</name>
    <dbReference type="NCBI Taxonomy" id="1163617"/>
    <lineage>
        <taxon>Bacteria</taxon>
        <taxon>Pseudomonadati</taxon>
        <taxon>Pseudomonadota</taxon>
        <taxon>Betaproteobacteria</taxon>
        <taxon>Nitrosomonadales</taxon>
        <taxon>Sulfuricellaceae</taxon>
        <taxon>Sulfuricella</taxon>
    </lineage>
</organism>
<evidence type="ECO:0000313" key="3">
    <source>
        <dbReference type="Proteomes" id="UP000015559"/>
    </source>
</evidence>
<dbReference type="Gene3D" id="3.40.50.1820">
    <property type="entry name" value="alpha/beta hydrolase"/>
    <property type="match status" value="1"/>
</dbReference>
<evidence type="ECO:0000259" key="1">
    <source>
        <dbReference type="Pfam" id="PF01738"/>
    </source>
</evidence>
<dbReference type="Pfam" id="PF01738">
    <property type="entry name" value="DLH"/>
    <property type="match status" value="1"/>
</dbReference>
<dbReference type="STRING" id="1163617.SCD_n02232"/>
<dbReference type="PANTHER" id="PTHR46623:SF6">
    <property type="entry name" value="ALPHA_BETA-HYDROLASES SUPERFAMILY PROTEIN"/>
    <property type="match status" value="1"/>
</dbReference>
<dbReference type="GO" id="GO:0016787">
    <property type="term" value="F:hydrolase activity"/>
    <property type="evidence" value="ECO:0007669"/>
    <property type="project" value="InterPro"/>
</dbReference>
<accession>S6AAK9</accession>
<sequence>MSKMTPRSSNPEFDSLVPNTPFTRRAFVISMLGVGFALATQPVMADTVIKTSTEGLIAGEIKVPVSDGDMVAYRAQPDKGANFPVILVISEIFGVHEHIADICRRLAKLGYLAIAPELFARHGDPRKISSIQDILDNIVAKVPDAQVMSDIDACEAWAKAHGGDTSRMAITGFCWGGRITWLYAAHNPRLKAAVAWYGRIDGVDSELTPRQPLDLAAQLKAPVLGLYGGQDQGIPLDDVEAMRAAIKKAGGKSELHVYPDAPHAFNADYRPSYRKGAAEDGWKRMQAWLKKNGV</sequence>
<evidence type="ECO:0000313" key="2">
    <source>
        <dbReference type="EMBL" id="BAN36040.1"/>
    </source>
</evidence>
<dbReference type="EMBL" id="AP013066">
    <property type="protein sequence ID" value="BAN36040.1"/>
    <property type="molecule type" value="Genomic_DNA"/>
</dbReference>
<dbReference type="OrthoDB" id="9787933at2"/>